<comment type="caution">
    <text evidence="8">The sequence shown here is derived from an EMBL/GenBank/DDBJ whole genome shotgun (WGS) entry which is preliminary data.</text>
</comment>
<organism evidence="8 9">
    <name type="scientific">Candidatus Saganbacteria bacterium</name>
    <dbReference type="NCBI Taxonomy" id="2575572"/>
    <lineage>
        <taxon>Bacteria</taxon>
        <taxon>Bacillati</taxon>
        <taxon>Saganbacteria</taxon>
    </lineage>
</organism>
<dbReference type="SMART" id="SM00448">
    <property type="entry name" value="REC"/>
    <property type="match status" value="1"/>
</dbReference>
<dbReference type="GO" id="GO:0000160">
    <property type="term" value="P:phosphorelay signal transduction system"/>
    <property type="evidence" value="ECO:0007669"/>
    <property type="project" value="UniProtKB-KW"/>
</dbReference>
<sequence length="128" mass="14400">MPKKILVVDDEEDIINTLTIRLKSNGYDVISASDGMSALSKAREEKPDLILLDIMLPKLDGYKVCRMLKFDENYKNIPIIMITAKVAEQDKKMGAEVGADAYLVKPFNPEELLRKVNELISKETKVDG</sequence>
<evidence type="ECO:0000259" key="7">
    <source>
        <dbReference type="PROSITE" id="PS50110"/>
    </source>
</evidence>
<dbReference type="InterPro" id="IPR001789">
    <property type="entry name" value="Sig_transdc_resp-reg_receiver"/>
</dbReference>
<dbReference type="InterPro" id="IPR050595">
    <property type="entry name" value="Bact_response_regulator"/>
</dbReference>
<keyword evidence="1 6" id="KW-0597">Phosphoprotein</keyword>
<dbReference type="Proteomes" id="UP000488506">
    <property type="component" value="Unassembled WGS sequence"/>
</dbReference>
<dbReference type="PANTHER" id="PTHR44591">
    <property type="entry name" value="STRESS RESPONSE REGULATOR PROTEIN 1"/>
    <property type="match status" value="1"/>
</dbReference>
<dbReference type="Pfam" id="PF00072">
    <property type="entry name" value="Response_reg"/>
    <property type="match status" value="1"/>
</dbReference>
<dbReference type="AlphaFoldDB" id="A0A833L0G8"/>
<evidence type="ECO:0000313" key="9">
    <source>
        <dbReference type="Proteomes" id="UP000488506"/>
    </source>
</evidence>
<evidence type="ECO:0000256" key="1">
    <source>
        <dbReference type="ARBA" id="ARBA00022553"/>
    </source>
</evidence>
<keyword evidence="2" id="KW-0902">Two-component regulatory system</keyword>
<evidence type="ECO:0000256" key="4">
    <source>
        <dbReference type="ARBA" id="ARBA00023125"/>
    </source>
</evidence>
<name>A0A833L0G8_UNCSA</name>
<dbReference type="PROSITE" id="PS50110">
    <property type="entry name" value="RESPONSE_REGULATORY"/>
    <property type="match status" value="1"/>
</dbReference>
<dbReference type="FunFam" id="3.40.50.2300:FF:000001">
    <property type="entry name" value="DNA-binding response regulator PhoB"/>
    <property type="match status" value="1"/>
</dbReference>
<keyword evidence="5" id="KW-0804">Transcription</keyword>
<dbReference type="PANTHER" id="PTHR44591:SF3">
    <property type="entry name" value="RESPONSE REGULATORY DOMAIN-CONTAINING PROTEIN"/>
    <property type="match status" value="1"/>
</dbReference>
<dbReference type="SUPFAM" id="SSF52172">
    <property type="entry name" value="CheY-like"/>
    <property type="match status" value="1"/>
</dbReference>
<evidence type="ECO:0000256" key="6">
    <source>
        <dbReference type="PROSITE-ProRule" id="PRU00169"/>
    </source>
</evidence>
<keyword evidence="4 8" id="KW-0238">DNA-binding</keyword>
<reference evidence="8 9" key="1">
    <citation type="submission" date="2019-12" db="EMBL/GenBank/DDBJ databases">
        <authorList>
            <person name="Wolfe R."/>
            <person name="Danczak R."/>
            <person name="Wilkins M."/>
        </authorList>
    </citation>
    <scope>NUCLEOTIDE SEQUENCE [LARGE SCALE GENOMIC DNA]</scope>
    <source>
        <strain evidence="8">X2_MaxBin.013</strain>
    </source>
</reference>
<evidence type="ECO:0000256" key="3">
    <source>
        <dbReference type="ARBA" id="ARBA00023015"/>
    </source>
</evidence>
<protein>
    <submittedName>
        <fullName evidence="8">Response regulator with CheY-like receiver domain and winged-helix DNA-binding domain</fullName>
    </submittedName>
</protein>
<feature type="modified residue" description="4-aspartylphosphate" evidence="6">
    <location>
        <position position="53"/>
    </location>
</feature>
<gene>
    <name evidence="8" type="ORF">FD145_1165</name>
</gene>
<dbReference type="Gene3D" id="3.40.50.2300">
    <property type="match status" value="1"/>
</dbReference>
<dbReference type="InterPro" id="IPR011006">
    <property type="entry name" value="CheY-like_superfamily"/>
</dbReference>
<feature type="domain" description="Response regulatory" evidence="7">
    <location>
        <begin position="4"/>
        <end position="120"/>
    </location>
</feature>
<dbReference type="GO" id="GO:0003677">
    <property type="term" value="F:DNA binding"/>
    <property type="evidence" value="ECO:0007669"/>
    <property type="project" value="UniProtKB-KW"/>
</dbReference>
<dbReference type="EMBL" id="WPAF01000020">
    <property type="protein sequence ID" value="KAF0133706.1"/>
    <property type="molecule type" value="Genomic_DNA"/>
</dbReference>
<keyword evidence="3" id="KW-0805">Transcription regulation</keyword>
<evidence type="ECO:0000256" key="5">
    <source>
        <dbReference type="ARBA" id="ARBA00023163"/>
    </source>
</evidence>
<evidence type="ECO:0000313" key="8">
    <source>
        <dbReference type="EMBL" id="KAF0133706.1"/>
    </source>
</evidence>
<proteinExistence type="predicted"/>
<accession>A0A833L0G8</accession>
<evidence type="ECO:0000256" key="2">
    <source>
        <dbReference type="ARBA" id="ARBA00023012"/>
    </source>
</evidence>